<keyword evidence="1" id="KW-0934">Plastid</keyword>
<keyword evidence="1" id="KW-0150">Chloroplast</keyword>
<proteinExistence type="predicted"/>
<reference evidence="1" key="1">
    <citation type="journal article" date="2017" name="J. Phycol.">
        <title>Analysis of chloroplast genomes and a supermatrix inform reclassification of the Rhodomelaceae (Rhodophyta).</title>
        <authorList>
            <person name="Diaz-Tapia P."/>
            <person name="Maggs C.A."/>
            <person name="West J.A."/>
            <person name="Verbruggen H."/>
        </authorList>
    </citation>
    <scope>NUCLEOTIDE SEQUENCE</scope>
    <source>
        <strain evidence="1">JW3660</strain>
    </source>
</reference>
<protein>
    <submittedName>
        <fullName evidence="1">Uncharacterized protein</fullName>
    </submittedName>
</protein>
<sequence length="155" mass="18484">MQLNLKNFFQDFVGEWLSQKNIYLLDKKMQKKYNHTTKILLTNNKYSILNKTNLCYNYNLDLFNKNESFTNTIRCLKYTNLILANIKKSTHVAINYHFITKTLIKICWNVVNQNLLYEEYLYSTNKNLKICIGNLKNLDTNQYIAISVTSYIRLK</sequence>
<dbReference type="RefSeq" id="YP_009393082.1">
    <property type="nucleotide sequence ID" value="NC_035266.1"/>
</dbReference>
<gene>
    <name evidence="1" type="primary">ycf58</name>
</gene>
<organism evidence="1">
    <name type="scientific">Bostrychia moritziana</name>
    <name type="common">Red alga</name>
    <name type="synonym">Polysiphonia moritziana</name>
    <dbReference type="NCBI Taxonomy" id="103713"/>
    <lineage>
        <taxon>Eukaryota</taxon>
        <taxon>Rhodophyta</taxon>
        <taxon>Florideophyceae</taxon>
        <taxon>Rhodymeniophycidae</taxon>
        <taxon>Ceramiales</taxon>
        <taxon>Rhodomelaceae</taxon>
        <taxon>Bostrychia</taxon>
    </lineage>
</organism>
<dbReference type="AlphaFoldDB" id="A0A1Z1M7B2"/>
<evidence type="ECO:0000313" key="1">
    <source>
        <dbReference type="EMBL" id="ARW61644.1"/>
    </source>
</evidence>
<geneLocation type="chloroplast" evidence="1"/>
<dbReference type="InterPro" id="IPR012674">
    <property type="entry name" value="Calycin"/>
</dbReference>
<dbReference type="Gene3D" id="2.40.128.20">
    <property type="match status" value="1"/>
</dbReference>
<dbReference type="EMBL" id="MF101419">
    <property type="protein sequence ID" value="ARW61644.1"/>
    <property type="molecule type" value="Genomic_DNA"/>
</dbReference>
<name>A0A1Z1M7B2_BOSMO</name>
<accession>A0A1Z1M7B2</accession>
<dbReference type="GeneID" id="33354724"/>